<feature type="transmembrane region" description="Helical" evidence="8">
    <location>
        <begin position="60"/>
        <end position="83"/>
    </location>
</feature>
<dbReference type="PANTHER" id="PTHR24221:SF654">
    <property type="entry name" value="ATP-BINDING CASSETTE SUB-FAMILY B MEMBER 6"/>
    <property type="match status" value="1"/>
</dbReference>
<evidence type="ECO:0000256" key="5">
    <source>
        <dbReference type="ARBA" id="ARBA00022840"/>
    </source>
</evidence>
<feature type="transmembrane region" description="Helical" evidence="8">
    <location>
        <begin position="167"/>
        <end position="187"/>
    </location>
</feature>
<evidence type="ECO:0000256" key="8">
    <source>
        <dbReference type="SAM" id="Phobius"/>
    </source>
</evidence>
<keyword evidence="7 8" id="KW-0472">Membrane</keyword>
<dbReference type="SUPFAM" id="SSF90123">
    <property type="entry name" value="ABC transporter transmembrane region"/>
    <property type="match status" value="1"/>
</dbReference>
<dbReference type="InterPro" id="IPR027417">
    <property type="entry name" value="P-loop_NTPase"/>
</dbReference>
<comment type="caution">
    <text evidence="11">The sequence shown here is derived from an EMBL/GenBank/DDBJ whole genome shotgun (WGS) entry which is preliminary data.</text>
</comment>
<evidence type="ECO:0000259" key="10">
    <source>
        <dbReference type="PROSITE" id="PS50929"/>
    </source>
</evidence>
<sequence length="586" mass="66705">MKVNFSRILYYIWPHAKKHWVSFSLVLIGYTVGIVLDHILKPLVFKEIIDLLPSNLPKDIILNQSLQLFIVICVIIIMHNIAFRIGDFAIANFESKVMKRLYDFTFERLLQHSYHFFSNNFSGSIIAKSRRLTRSFEVLADIVSFQIWFSSVTLTGILIILFLRIPFLAYVFLGWSIFYILMTLLFIKKKIPYDAREAAADSLVTGRFSDAILNVLNIKIFSNDEKEKISFQSVTNSEEQKRRKAWNFANFQNVAQSAMMGALQIFVLYFNIHLWYDGKISLGMFVLVQTYMFILFDILWNLGRSLTKAMKAMTDMQEVVNIFDTPIDIMDPKNREALKIREGQIVFKNVSFSYTGGNPVLKNFNLNIASGERVGLVGSSGAGKSTITKLLLRFADTVEGSILIDGQDIKNITQNELRSVISYVPQESILFHRTIRENISYSKPNATDEEIIAVAKKAHADEFVSKLPHGYDTLVGERGVKLSGGERQRIAIARAMLKDSPILVLDEATSSLDSISESYIQEAFGELMKGKTTIVIAHRLSTIQKMDRIIVLDRGQILEEGTHQELLKKDGLYADLWNHQTGGFLQ</sequence>
<dbReference type="InterPro" id="IPR003439">
    <property type="entry name" value="ABC_transporter-like_ATP-bd"/>
</dbReference>
<feature type="transmembrane region" description="Helical" evidence="8">
    <location>
        <begin position="20"/>
        <end position="40"/>
    </location>
</feature>
<keyword evidence="2" id="KW-0813">Transport</keyword>
<dbReference type="Gene3D" id="3.40.50.300">
    <property type="entry name" value="P-loop containing nucleotide triphosphate hydrolases"/>
    <property type="match status" value="1"/>
</dbReference>
<evidence type="ECO:0008006" key="13">
    <source>
        <dbReference type="Google" id="ProtNLM"/>
    </source>
</evidence>
<evidence type="ECO:0000256" key="7">
    <source>
        <dbReference type="ARBA" id="ARBA00023136"/>
    </source>
</evidence>
<evidence type="ECO:0000256" key="6">
    <source>
        <dbReference type="ARBA" id="ARBA00022989"/>
    </source>
</evidence>
<evidence type="ECO:0000256" key="3">
    <source>
        <dbReference type="ARBA" id="ARBA00022692"/>
    </source>
</evidence>
<dbReference type="FunFam" id="3.40.50.300:FF:000287">
    <property type="entry name" value="Multidrug ABC transporter ATP-binding protein"/>
    <property type="match status" value="1"/>
</dbReference>
<dbReference type="GO" id="GO:0005524">
    <property type="term" value="F:ATP binding"/>
    <property type="evidence" value="ECO:0007669"/>
    <property type="project" value="UniProtKB-KW"/>
</dbReference>
<dbReference type="InterPro" id="IPR011527">
    <property type="entry name" value="ABC1_TM_dom"/>
</dbReference>
<proteinExistence type="predicted"/>
<feature type="transmembrane region" description="Helical" evidence="8">
    <location>
        <begin position="138"/>
        <end position="161"/>
    </location>
</feature>
<dbReference type="PROSITE" id="PS50929">
    <property type="entry name" value="ABC_TM1F"/>
    <property type="match status" value="1"/>
</dbReference>
<evidence type="ECO:0000256" key="1">
    <source>
        <dbReference type="ARBA" id="ARBA00004651"/>
    </source>
</evidence>
<dbReference type="STRING" id="1801773.A3A03_03145"/>
<accession>A0A1F6XJP2</accession>
<keyword evidence="5" id="KW-0067">ATP-binding</keyword>
<dbReference type="GO" id="GO:0034040">
    <property type="term" value="F:ATPase-coupled lipid transmembrane transporter activity"/>
    <property type="evidence" value="ECO:0007669"/>
    <property type="project" value="TreeGrafter"/>
</dbReference>
<dbReference type="GO" id="GO:0140359">
    <property type="term" value="F:ABC-type transporter activity"/>
    <property type="evidence" value="ECO:0007669"/>
    <property type="project" value="InterPro"/>
</dbReference>
<dbReference type="CDD" id="cd07346">
    <property type="entry name" value="ABC_6TM_exporters"/>
    <property type="match status" value="1"/>
</dbReference>
<dbReference type="Gene3D" id="1.20.1560.10">
    <property type="entry name" value="ABC transporter type 1, transmembrane domain"/>
    <property type="match status" value="1"/>
</dbReference>
<dbReference type="InterPro" id="IPR039421">
    <property type="entry name" value="Type_1_exporter"/>
</dbReference>
<dbReference type="GO" id="GO:0005886">
    <property type="term" value="C:plasma membrane"/>
    <property type="evidence" value="ECO:0007669"/>
    <property type="project" value="UniProtKB-SubCell"/>
</dbReference>
<dbReference type="Proteomes" id="UP000176629">
    <property type="component" value="Unassembled WGS sequence"/>
</dbReference>
<feature type="transmembrane region" description="Helical" evidence="8">
    <location>
        <begin position="282"/>
        <end position="303"/>
    </location>
</feature>
<gene>
    <name evidence="11" type="ORF">A3A03_03145</name>
</gene>
<feature type="domain" description="ABC transporter" evidence="9">
    <location>
        <begin position="345"/>
        <end position="579"/>
    </location>
</feature>
<dbReference type="InterPro" id="IPR017871">
    <property type="entry name" value="ABC_transporter-like_CS"/>
</dbReference>
<evidence type="ECO:0000259" key="9">
    <source>
        <dbReference type="PROSITE" id="PS50893"/>
    </source>
</evidence>
<evidence type="ECO:0000256" key="4">
    <source>
        <dbReference type="ARBA" id="ARBA00022741"/>
    </source>
</evidence>
<organism evidence="11 12">
    <name type="scientific">Candidatus Nomurabacteria bacterium RIFCSPLOWO2_01_FULL_40_18</name>
    <dbReference type="NCBI Taxonomy" id="1801773"/>
    <lineage>
        <taxon>Bacteria</taxon>
        <taxon>Candidatus Nomuraibacteriota</taxon>
    </lineage>
</organism>
<feature type="domain" description="ABC transmembrane type-1" evidence="10">
    <location>
        <begin position="42"/>
        <end position="311"/>
    </location>
</feature>
<keyword evidence="4" id="KW-0547">Nucleotide-binding</keyword>
<keyword evidence="3 8" id="KW-0812">Transmembrane</keyword>
<reference evidence="11 12" key="1">
    <citation type="journal article" date="2016" name="Nat. Commun.">
        <title>Thousands of microbial genomes shed light on interconnected biogeochemical processes in an aquifer system.</title>
        <authorList>
            <person name="Anantharaman K."/>
            <person name="Brown C.T."/>
            <person name="Hug L.A."/>
            <person name="Sharon I."/>
            <person name="Castelle C.J."/>
            <person name="Probst A.J."/>
            <person name="Thomas B.C."/>
            <person name="Singh A."/>
            <person name="Wilkins M.J."/>
            <person name="Karaoz U."/>
            <person name="Brodie E.L."/>
            <person name="Williams K.H."/>
            <person name="Hubbard S.S."/>
            <person name="Banfield J.F."/>
        </authorList>
    </citation>
    <scope>NUCLEOTIDE SEQUENCE [LARGE SCALE GENOMIC DNA]</scope>
</reference>
<dbReference type="Pfam" id="PF00005">
    <property type="entry name" value="ABC_tran"/>
    <property type="match status" value="1"/>
</dbReference>
<dbReference type="Pfam" id="PF00664">
    <property type="entry name" value="ABC_membrane"/>
    <property type="match status" value="1"/>
</dbReference>
<dbReference type="PROSITE" id="PS50893">
    <property type="entry name" value="ABC_TRANSPORTER_2"/>
    <property type="match status" value="1"/>
</dbReference>
<name>A0A1F6XJP2_9BACT</name>
<dbReference type="AlphaFoldDB" id="A0A1F6XJP2"/>
<dbReference type="GO" id="GO:0016887">
    <property type="term" value="F:ATP hydrolysis activity"/>
    <property type="evidence" value="ECO:0007669"/>
    <property type="project" value="InterPro"/>
</dbReference>
<keyword evidence="6 8" id="KW-1133">Transmembrane helix</keyword>
<dbReference type="SUPFAM" id="SSF52540">
    <property type="entry name" value="P-loop containing nucleoside triphosphate hydrolases"/>
    <property type="match status" value="1"/>
</dbReference>
<protein>
    <recommendedName>
        <fullName evidence="13">ABC transporter ATP-binding protein</fullName>
    </recommendedName>
</protein>
<dbReference type="EMBL" id="MFUX01000029">
    <property type="protein sequence ID" value="OGI94242.1"/>
    <property type="molecule type" value="Genomic_DNA"/>
</dbReference>
<comment type="subcellular location">
    <subcellularLocation>
        <location evidence="1">Cell membrane</location>
        <topology evidence="1">Multi-pass membrane protein</topology>
    </subcellularLocation>
</comment>
<dbReference type="PANTHER" id="PTHR24221">
    <property type="entry name" value="ATP-BINDING CASSETTE SUB-FAMILY B"/>
    <property type="match status" value="1"/>
</dbReference>
<dbReference type="InterPro" id="IPR003593">
    <property type="entry name" value="AAA+_ATPase"/>
</dbReference>
<dbReference type="InterPro" id="IPR036640">
    <property type="entry name" value="ABC1_TM_sf"/>
</dbReference>
<feature type="transmembrane region" description="Helical" evidence="8">
    <location>
        <begin position="251"/>
        <end position="276"/>
    </location>
</feature>
<dbReference type="SMART" id="SM00382">
    <property type="entry name" value="AAA"/>
    <property type="match status" value="1"/>
</dbReference>
<evidence type="ECO:0000313" key="12">
    <source>
        <dbReference type="Proteomes" id="UP000176629"/>
    </source>
</evidence>
<evidence type="ECO:0000313" key="11">
    <source>
        <dbReference type="EMBL" id="OGI94242.1"/>
    </source>
</evidence>
<dbReference type="PROSITE" id="PS00211">
    <property type="entry name" value="ABC_TRANSPORTER_1"/>
    <property type="match status" value="1"/>
</dbReference>
<evidence type="ECO:0000256" key="2">
    <source>
        <dbReference type="ARBA" id="ARBA00022448"/>
    </source>
</evidence>